<evidence type="ECO:0000313" key="2">
    <source>
        <dbReference type="EMBL" id="MFI6498961.1"/>
    </source>
</evidence>
<dbReference type="Gene3D" id="3.90.930.60">
    <property type="match status" value="1"/>
</dbReference>
<gene>
    <name evidence="2" type="ORF">ACIBG2_16355</name>
</gene>
<name>A0ABW7YSS9_9ACTN</name>
<comment type="caution">
    <text evidence="2">The sequence shown here is derived from an EMBL/GenBank/DDBJ whole genome shotgun (WGS) entry which is preliminary data.</text>
</comment>
<evidence type="ECO:0000256" key="1">
    <source>
        <dbReference type="SAM" id="MobiDB-lite"/>
    </source>
</evidence>
<organism evidence="2 3">
    <name type="scientific">Nonomuraea typhae</name>
    <dbReference type="NCBI Taxonomy" id="2603600"/>
    <lineage>
        <taxon>Bacteria</taxon>
        <taxon>Bacillati</taxon>
        <taxon>Actinomycetota</taxon>
        <taxon>Actinomycetes</taxon>
        <taxon>Streptosporangiales</taxon>
        <taxon>Streptosporangiaceae</taxon>
        <taxon>Nonomuraea</taxon>
    </lineage>
</organism>
<reference evidence="2 3" key="1">
    <citation type="submission" date="2024-10" db="EMBL/GenBank/DDBJ databases">
        <title>The Natural Products Discovery Center: Release of the First 8490 Sequenced Strains for Exploring Actinobacteria Biosynthetic Diversity.</title>
        <authorList>
            <person name="Kalkreuter E."/>
            <person name="Kautsar S.A."/>
            <person name="Yang D."/>
            <person name="Bader C.D."/>
            <person name="Teijaro C.N."/>
            <person name="Fluegel L."/>
            <person name="Davis C.M."/>
            <person name="Simpson J.R."/>
            <person name="Lauterbach L."/>
            <person name="Steele A.D."/>
            <person name="Gui C."/>
            <person name="Meng S."/>
            <person name="Li G."/>
            <person name="Viehrig K."/>
            <person name="Ye F."/>
            <person name="Su P."/>
            <person name="Kiefer A.F."/>
            <person name="Nichols A."/>
            <person name="Cepeda A.J."/>
            <person name="Yan W."/>
            <person name="Fan B."/>
            <person name="Jiang Y."/>
            <person name="Adhikari A."/>
            <person name="Zheng C.-J."/>
            <person name="Schuster L."/>
            <person name="Cowan T.M."/>
            <person name="Smanski M.J."/>
            <person name="Chevrette M.G."/>
            <person name="De Carvalho L.P.S."/>
            <person name="Shen B."/>
        </authorList>
    </citation>
    <scope>NUCLEOTIDE SEQUENCE [LARGE SCALE GENOMIC DNA]</scope>
    <source>
        <strain evidence="2 3">NPDC050545</strain>
    </source>
</reference>
<protein>
    <recommendedName>
        <fullName evidence="4">Thiazole-containing bacteriocin maturation protein</fullName>
    </recommendedName>
</protein>
<proteinExistence type="predicted"/>
<evidence type="ECO:0008006" key="4">
    <source>
        <dbReference type="Google" id="ProtNLM"/>
    </source>
</evidence>
<dbReference type="EMBL" id="JBITGY010000004">
    <property type="protein sequence ID" value="MFI6498961.1"/>
    <property type="molecule type" value="Genomic_DNA"/>
</dbReference>
<accession>A0ABW7YSS9</accession>
<dbReference type="Proteomes" id="UP001612741">
    <property type="component" value="Unassembled WGS sequence"/>
</dbReference>
<keyword evidence="3" id="KW-1185">Reference proteome</keyword>
<dbReference type="RefSeq" id="WP_397082194.1">
    <property type="nucleotide sequence ID" value="NZ_JBITGY010000004.1"/>
</dbReference>
<evidence type="ECO:0000313" key="3">
    <source>
        <dbReference type="Proteomes" id="UP001612741"/>
    </source>
</evidence>
<sequence length="639" mass="69800">MRPRLKPDVYWARLPDGVYLGSSAGQRLIRGRSIYDWLERIAPFLDGARSLEEITEGLREDHRDMVRRIVGVLAEGGYVRDTGEDEPHTLSPDMLRTYANEIAYLEYHRDSAARTFQRYCELRFLLIGSGQVFPCLVQAVLGMGPREITFATTSDSPTDLERAWEFVTEAASRDPGREVLHLGREPSAADIGSADVVLHVCDVAAVERAVALEDVCREQGTALAQALVIDGSAWVGPVLHPGSDSGSWESLWLRLRANHPAPRGRQAELTGPTASLAAHHLSFSFFRHATGVRDHGTPYHFTEIDLADLRTYERRVLPHPLVRHAAPADRDDFLAEVARLRTGSAQEEPEFSERAAALFDQRVGVFTALDERGLTQVPLYVSEAVVSDPFLTLDEPPRVTGLGQDFGEARRNATRAAAERYAGLAVDRRRGPAWGWRLSDGEAVREPTGRASAVASGLSWKEAVTCALLRACATLAPGLLTQLREPLVQAPPEILALDEEGERYLRMLRHARVAPALHDLSGLLGLPLLAVGSAERTVAYHAGLTLPDAARDCLRSLVAAFQSAHNDEPEYAPPQVPQLPAHLRGRPGLVGRPPDPGDLDGLAKQLGQRGYGPVAVPLTGDPAFGEVFPYVARVVLTDA</sequence>
<feature type="region of interest" description="Disordered" evidence="1">
    <location>
        <begin position="585"/>
        <end position="604"/>
    </location>
</feature>
<dbReference type="Gene3D" id="3.40.50.720">
    <property type="entry name" value="NAD(P)-binding Rossmann-like Domain"/>
    <property type="match status" value="1"/>
</dbReference>